<organism evidence="4 5">
    <name type="scientific">Lymnaea stagnalis</name>
    <name type="common">Great pond snail</name>
    <name type="synonym">Helix stagnalis</name>
    <dbReference type="NCBI Taxonomy" id="6523"/>
    <lineage>
        <taxon>Eukaryota</taxon>
        <taxon>Metazoa</taxon>
        <taxon>Spiralia</taxon>
        <taxon>Lophotrochozoa</taxon>
        <taxon>Mollusca</taxon>
        <taxon>Gastropoda</taxon>
        <taxon>Heterobranchia</taxon>
        <taxon>Euthyneura</taxon>
        <taxon>Panpulmonata</taxon>
        <taxon>Hygrophila</taxon>
        <taxon>Lymnaeoidea</taxon>
        <taxon>Lymnaeidae</taxon>
        <taxon>Lymnaea</taxon>
    </lineage>
</organism>
<feature type="chain" id="PRO_5043651594" description="C-type lectin domain-containing protein" evidence="2">
    <location>
        <begin position="24"/>
        <end position="249"/>
    </location>
</feature>
<dbReference type="Proteomes" id="UP001497497">
    <property type="component" value="Unassembled WGS sequence"/>
</dbReference>
<dbReference type="InterPro" id="IPR016187">
    <property type="entry name" value="CTDL_fold"/>
</dbReference>
<keyword evidence="5" id="KW-1185">Reference proteome</keyword>
<dbReference type="InterPro" id="IPR001304">
    <property type="entry name" value="C-type_lectin-like"/>
</dbReference>
<dbReference type="PANTHER" id="PTHR22803">
    <property type="entry name" value="MANNOSE, PHOSPHOLIPASE, LECTIN RECEPTOR RELATED"/>
    <property type="match status" value="1"/>
</dbReference>
<evidence type="ECO:0000313" key="5">
    <source>
        <dbReference type="Proteomes" id="UP001497497"/>
    </source>
</evidence>
<dbReference type="Pfam" id="PF00059">
    <property type="entry name" value="Lectin_C"/>
    <property type="match status" value="1"/>
</dbReference>
<comment type="caution">
    <text evidence="4">The sequence shown here is derived from an EMBL/GenBank/DDBJ whole genome shotgun (WGS) entry which is preliminary data.</text>
</comment>
<dbReference type="InterPro" id="IPR016186">
    <property type="entry name" value="C-type_lectin-like/link_sf"/>
</dbReference>
<sequence>MTRGPHLRSGLLVLLLGSALSLGSNFASITGNEDSYFYLVQSPDFGPVRLGAGTYERSLLSCVTMCVTKFHDCYSVMYNSVTHLCTPGGASDNTNAPPASWEGKLYKRITCDFGSGEFSVVAHGNEAVCIGVFLDWVNYTSADASCKEKDSHLMTVKSLDRLAIVQNISNTTGEFFWLGCNDIMEEGTFVWADNGQVVTDDEKLKYFGEGEPNDMGGNEDCCMFVWGMMMLNDGFCLDEMAYICEKRWT</sequence>
<gene>
    <name evidence="4" type="ORF">GSLYS_00008704001</name>
</gene>
<reference evidence="4 5" key="1">
    <citation type="submission" date="2024-04" db="EMBL/GenBank/DDBJ databases">
        <authorList>
            <consortium name="Genoscope - CEA"/>
            <person name="William W."/>
        </authorList>
    </citation>
    <scope>NUCLEOTIDE SEQUENCE [LARGE SCALE GENOMIC DNA]</scope>
</reference>
<feature type="domain" description="C-type lectin" evidence="3">
    <location>
        <begin position="125"/>
        <end position="245"/>
    </location>
</feature>
<dbReference type="InterPro" id="IPR018378">
    <property type="entry name" value="C-type_lectin_CS"/>
</dbReference>
<evidence type="ECO:0000313" key="4">
    <source>
        <dbReference type="EMBL" id="CAL1534744.1"/>
    </source>
</evidence>
<accession>A0AAV2HQC9</accession>
<proteinExistence type="predicted"/>
<name>A0AAV2HQC9_LYMST</name>
<dbReference type="SUPFAM" id="SSF56436">
    <property type="entry name" value="C-type lectin-like"/>
    <property type="match status" value="1"/>
</dbReference>
<dbReference type="AlphaFoldDB" id="A0AAV2HQC9"/>
<evidence type="ECO:0000256" key="1">
    <source>
        <dbReference type="ARBA" id="ARBA00023157"/>
    </source>
</evidence>
<feature type="signal peptide" evidence="2">
    <location>
        <begin position="1"/>
        <end position="23"/>
    </location>
</feature>
<protein>
    <recommendedName>
        <fullName evidence="3">C-type lectin domain-containing protein</fullName>
    </recommendedName>
</protein>
<evidence type="ECO:0000256" key="2">
    <source>
        <dbReference type="SAM" id="SignalP"/>
    </source>
</evidence>
<evidence type="ECO:0000259" key="3">
    <source>
        <dbReference type="PROSITE" id="PS50041"/>
    </source>
</evidence>
<dbReference type="EMBL" id="CAXITT010000181">
    <property type="protein sequence ID" value="CAL1534744.1"/>
    <property type="molecule type" value="Genomic_DNA"/>
</dbReference>
<keyword evidence="2" id="KW-0732">Signal</keyword>
<dbReference type="PROSITE" id="PS00615">
    <property type="entry name" value="C_TYPE_LECTIN_1"/>
    <property type="match status" value="1"/>
</dbReference>
<dbReference type="CDD" id="cd00037">
    <property type="entry name" value="CLECT"/>
    <property type="match status" value="1"/>
</dbReference>
<dbReference type="Gene3D" id="3.10.100.10">
    <property type="entry name" value="Mannose-Binding Protein A, subunit A"/>
    <property type="match status" value="1"/>
</dbReference>
<dbReference type="InterPro" id="IPR050111">
    <property type="entry name" value="C-type_lectin/snaclec_domain"/>
</dbReference>
<keyword evidence="1" id="KW-1015">Disulfide bond</keyword>
<dbReference type="PROSITE" id="PS50041">
    <property type="entry name" value="C_TYPE_LECTIN_2"/>
    <property type="match status" value="1"/>
</dbReference>
<dbReference type="SMART" id="SM00034">
    <property type="entry name" value="CLECT"/>
    <property type="match status" value="1"/>
</dbReference>